<reference evidence="2" key="1">
    <citation type="journal article" date="2019" name="Int. J. Syst. Evol. Microbiol.">
        <title>The Global Catalogue of Microorganisms (GCM) 10K type strain sequencing project: providing services to taxonomists for standard genome sequencing and annotation.</title>
        <authorList>
            <consortium name="The Broad Institute Genomics Platform"/>
            <consortium name="The Broad Institute Genome Sequencing Center for Infectious Disease"/>
            <person name="Wu L."/>
            <person name="Ma J."/>
        </authorList>
    </citation>
    <scope>NUCLEOTIDE SEQUENCE [LARGE SCALE GENOMIC DNA]</scope>
    <source>
        <strain evidence="2">JCM 3399</strain>
    </source>
</reference>
<dbReference type="EMBL" id="BMRP01000017">
    <property type="protein sequence ID" value="GGU75700.1"/>
    <property type="molecule type" value="Genomic_DNA"/>
</dbReference>
<evidence type="ECO:0000313" key="1">
    <source>
        <dbReference type="EMBL" id="GGU75700.1"/>
    </source>
</evidence>
<name>A0ABQ2VCN4_9ACTN</name>
<evidence type="ECO:0000313" key="2">
    <source>
        <dbReference type="Proteomes" id="UP000654471"/>
    </source>
</evidence>
<dbReference type="InterPro" id="IPR029055">
    <property type="entry name" value="Ntn_hydrolases_N"/>
</dbReference>
<protein>
    <submittedName>
        <fullName evidence="1">Uncharacterized protein</fullName>
    </submittedName>
</protein>
<gene>
    <name evidence="1" type="ORF">GCM10010211_47020</name>
</gene>
<sequence length="110" mass="11955">MVRNGRRIPLGGGTEGLGVWNKVEGVWDAAKGGYAEVSTGSSFIQAVGFDGSGCPVARTLLTYAQSSDPTSSHYSDQTRLFSAGRMVRERYCERDVLASPQLRVIRVTER</sequence>
<dbReference type="InterPro" id="IPR002692">
    <property type="entry name" value="S45"/>
</dbReference>
<dbReference type="SUPFAM" id="SSF56235">
    <property type="entry name" value="N-terminal nucleophile aminohydrolases (Ntn hydrolases)"/>
    <property type="match status" value="1"/>
</dbReference>
<keyword evidence="2" id="KW-1185">Reference proteome</keyword>
<accession>A0ABQ2VCN4</accession>
<comment type="caution">
    <text evidence="1">The sequence shown here is derived from an EMBL/GenBank/DDBJ whole genome shotgun (WGS) entry which is preliminary data.</text>
</comment>
<dbReference type="Proteomes" id="UP000654471">
    <property type="component" value="Unassembled WGS sequence"/>
</dbReference>
<organism evidence="1 2">
    <name type="scientific">Streptomyces albospinus</name>
    <dbReference type="NCBI Taxonomy" id="285515"/>
    <lineage>
        <taxon>Bacteria</taxon>
        <taxon>Bacillati</taxon>
        <taxon>Actinomycetota</taxon>
        <taxon>Actinomycetes</taxon>
        <taxon>Kitasatosporales</taxon>
        <taxon>Streptomycetaceae</taxon>
        <taxon>Streptomyces</taxon>
    </lineage>
</organism>
<dbReference type="Gene3D" id="3.60.20.10">
    <property type="entry name" value="Glutamine Phosphoribosylpyrophosphate, subunit 1, domain 1"/>
    <property type="match status" value="1"/>
</dbReference>
<proteinExistence type="predicted"/>
<dbReference type="Pfam" id="PF01804">
    <property type="entry name" value="Penicil_amidase"/>
    <property type="match status" value="1"/>
</dbReference>